<reference evidence="1" key="1">
    <citation type="submission" date="2020-08" db="EMBL/GenBank/DDBJ databases">
        <title>Multicomponent nature underlies the extraordinary mechanical properties of spider dragline silk.</title>
        <authorList>
            <person name="Kono N."/>
            <person name="Nakamura H."/>
            <person name="Mori M."/>
            <person name="Yoshida Y."/>
            <person name="Ohtoshi R."/>
            <person name="Malay A.D."/>
            <person name="Moran D.A.P."/>
            <person name="Tomita M."/>
            <person name="Numata K."/>
            <person name="Arakawa K."/>
        </authorList>
    </citation>
    <scope>NUCLEOTIDE SEQUENCE</scope>
</reference>
<organism evidence="1 2">
    <name type="scientific">Trichonephila inaurata madagascariensis</name>
    <dbReference type="NCBI Taxonomy" id="2747483"/>
    <lineage>
        <taxon>Eukaryota</taxon>
        <taxon>Metazoa</taxon>
        <taxon>Ecdysozoa</taxon>
        <taxon>Arthropoda</taxon>
        <taxon>Chelicerata</taxon>
        <taxon>Arachnida</taxon>
        <taxon>Araneae</taxon>
        <taxon>Araneomorphae</taxon>
        <taxon>Entelegynae</taxon>
        <taxon>Araneoidea</taxon>
        <taxon>Nephilidae</taxon>
        <taxon>Trichonephila</taxon>
        <taxon>Trichonephila inaurata</taxon>
    </lineage>
</organism>
<evidence type="ECO:0000313" key="1">
    <source>
        <dbReference type="EMBL" id="GFY59217.1"/>
    </source>
</evidence>
<dbReference type="EMBL" id="BMAV01012503">
    <property type="protein sequence ID" value="GFY59217.1"/>
    <property type="molecule type" value="Genomic_DNA"/>
</dbReference>
<proteinExistence type="predicted"/>
<evidence type="ECO:0000313" key="2">
    <source>
        <dbReference type="Proteomes" id="UP000886998"/>
    </source>
</evidence>
<gene>
    <name evidence="1" type="ORF">TNIN_390201</name>
</gene>
<protein>
    <submittedName>
        <fullName evidence="1">Uncharacterized protein</fullName>
    </submittedName>
</protein>
<dbReference type="Proteomes" id="UP000886998">
    <property type="component" value="Unassembled WGS sequence"/>
</dbReference>
<keyword evidence="2" id="KW-1185">Reference proteome</keyword>
<dbReference type="AlphaFoldDB" id="A0A8X6XUX1"/>
<comment type="caution">
    <text evidence="1">The sequence shown here is derived from an EMBL/GenBank/DDBJ whole genome shotgun (WGS) entry which is preliminary data.</text>
</comment>
<name>A0A8X6XUX1_9ARAC</name>
<sequence>FQEVNCNEGEKTHQQETDLESMYHKTSSLVRKKKRIFPDYSRANRDISNEKLAVNECSHLSQNPLISRDVSEENQTAVKTKKLKKKDNLKKCKKNNLKKKSICIKSQICKRTPACLGNCDCGGRAQCWGVQPRCVEQRVVLAVSVRKIFIY</sequence>
<feature type="non-terminal residue" evidence="1">
    <location>
        <position position="1"/>
    </location>
</feature>
<accession>A0A8X6XUX1</accession>